<sequence length="387" mass="44866">MDLFKVNFIHNSLIATVNFSDLPKESKQKKKFVIDIRMWRHSGIGTYIKSTVLRVINAFPNVEFTLIIGIDFDEKELNWPNNVSFLLFSSSIYTIREQIEFIKKVNGRYDYFWSPHYNIPIFFMGKLFATVHDVFHLAIPQYNKGLKKIYARILFTVLRFRAKKIFTVSEFTKQELIKYIGVKPKKIIAISNGIEEEWFALPQSERVLEKPYVLYVGNVKPHKNLISLIQAFKLIKDEIKQDLVIVGKKEGFITGDKFIGKAAEELSDRIVFTGYVSDELLKRYYKHADVLVFPSIYEGFGLPPLEAMAVNCPTIVSNKASIPEVCEDASLYIDPHNPMDIAEKILLVLKNEEIKKDLIGRGKAHVKKFKWRNTSEQIIQEFKEVLK</sequence>
<feature type="domain" description="Glycosyltransferase subfamily 4-like N-terminal" evidence="3">
    <location>
        <begin position="125"/>
        <end position="197"/>
    </location>
</feature>
<name>A0A4V5P155_9BACI</name>
<evidence type="ECO:0000259" key="3">
    <source>
        <dbReference type="Pfam" id="PF13439"/>
    </source>
</evidence>
<dbReference type="Pfam" id="PF00534">
    <property type="entry name" value="Glycos_transf_1"/>
    <property type="match status" value="1"/>
</dbReference>
<accession>A0A4V5P155</accession>
<protein>
    <submittedName>
        <fullName evidence="4">Glycosyltransferase family 4 protein</fullName>
    </submittedName>
</protein>
<dbReference type="PANTHER" id="PTHR46401">
    <property type="entry name" value="GLYCOSYLTRANSFERASE WBBK-RELATED"/>
    <property type="match status" value="1"/>
</dbReference>
<evidence type="ECO:0000256" key="1">
    <source>
        <dbReference type="ARBA" id="ARBA00022679"/>
    </source>
</evidence>
<evidence type="ECO:0000259" key="2">
    <source>
        <dbReference type="Pfam" id="PF00534"/>
    </source>
</evidence>
<dbReference type="EMBL" id="SWBM01000002">
    <property type="protein sequence ID" value="TKC16990.1"/>
    <property type="molecule type" value="Genomic_DNA"/>
</dbReference>
<dbReference type="SUPFAM" id="SSF53756">
    <property type="entry name" value="UDP-Glycosyltransferase/glycogen phosphorylase"/>
    <property type="match status" value="1"/>
</dbReference>
<dbReference type="CDD" id="cd03809">
    <property type="entry name" value="GT4_MtfB-like"/>
    <property type="match status" value="1"/>
</dbReference>
<evidence type="ECO:0000313" key="5">
    <source>
        <dbReference type="Proteomes" id="UP000307756"/>
    </source>
</evidence>
<proteinExistence type="predicted"/>
<dbReference type="RefSeq" id="WP_136831458.1">
    <property type="nucleotide sequence ID" value="NZ_SWBM01000002.1"/>
</dbReference>
<comment type="caution">
    <text evidence="4">The sequence shown here is derived from an EMBL/GenBank/DDBJ whole genome shotgun (WGS) entry which is preliminary data.</text>
</comment>
<dbReference type="InterPro" id="IPR028098">
    <property type="entry name" value="Glyco_trans_4-like_N"/>
</dbReference>
<dbReference type="InterPro" id="IPR001296">
    <property type="entry name" value="Glyco_trans_1"/>
</dbReference>
<gene>
    <name evidence="4" type="ORF">FA727_13105</name>
</gene>
<dbReference type="FunFam" id="3.40.50.2000:FF:000119">
    <property type="entry name" value="Glycosyl transferase group 1"/>
    <property type="match status" value="1"/>
</dbReference>
<dbReference type="PANTHER" id="PTHR46401:SF2">
    <property type="entry name" value="GLYCOSYLTRANSFERASE WBBK-RELATED"/>
    <property type="match status" value="1"/>
</dbReference>
<dbReference type="Gene3D" id="3.40.50.2000">
    <property type="entry name" value="Glycogen Phosphorylase B"/>
    <property type="match status" value="2"/>
</dbReference>
<feature type="domain" description="Glycosyl transferase family 1" evidence="2">
    <location>
        <begin position="203"/>
        <end position="363"/>
    </location>
</feature>
<reference evidence="4 5" key="1">
    <citation type="journal article" date="2011" name="J. Microbiol.">
        <title>Bacillus kyonggiensis sp. nov., isolated from soil of a lettuce field.</title>
        <authorList>
            <person name="Dong K."/>
            <person name="Lee S."/>
        </authorList>
    </citation>
    <scope>NUCLEOTIDE SEQUENCE [LARGE SCALE GENOMIC DNA]</scope>
    <source>
        <strain evidence="4 5">NB22</strain>
    </source>
</reference>
<dbReference type="AlphaFoldDB" id="A0A4V5P155"/>
<dbReference type="OrthoDB" id="9797829at2"/>
<dbReference type="Pfam" id="PF13439">
    <property type="entry name" value="Glyco_transf_4"/>
    <property type="match status" value="1"/>
</dbReference>
<organism evidence="4 5">
    <name type="scientific">Robertmurraya kyonggiensis</name>
    <dbReference type="NCBI Taxonomy" id="1037680"/>
    <lineage>
        <taxon>Bacteria</taxon>
        <taxon>Bacillati</taxon>
        <taxon>Bacillota</taxon>
        <taxon>Bacilli</taxon>
        <taxon>Bacillales</taxon>
        <taxon>Bacillaceae</taxon>
        <taxon>Robertmurraya</taxon>
    </lineage>
</organism>
<keyword evidence="5" id="KW-1185">Reference proteome</keyword>
<keyword evidence="1 4" id="KW-0808">Transferase</keyword>
<dbReference type="Proteomes" id="UP000307756">
    <property type="component" value="Unassembled WGS sequence"/>
</dbReference>
<evidence type="ECO:0000313" key="4">
    <source>
        <dbReference type="EMBL" id="TKC16990.1"/>
    </source>
</evidence>
<dbReference type="GO" id="GO:0009103">
    <property type="term" value="P:lipopolysaccharide biosynthetic process"/>
    <property type="evidence" value="ECO:0007669"/>
    <property type="project" value="TreeGrafter"/>
</dbReference>
<dbReference type="GO" id="GO:0016757">
    <property type="term" value="F:glycosyltransferase activity"/>
    <property type="evidence" value="ECO:0007669"/>
    <property type="project" value="InterPro"/>
</dbReference>